<evidence type="ECO:0000313" key="4">
    <source>
        <dbReference type="EMBL" id="GAA0572492.1"/>
    </source>
</evidence>
<feature type="transmembrane region" description="Helical" evidence="2">
    <location>
        <begin position="48"/>
        <end position="67"/>
    </location>
</feature>
<feature type="domain" description="Glycosyltransferase RgtA/B/C/D-like" evidence="3">
    <location>
        <begin position="112"/>
        <end position="269"/>
    </location>
</feature>
<keyword evidence="2" id="KW-0472">Membrane</keyword>
<proteinExistence type="predicted"/>
<sequence>MAHTQADQQADRQAGEQDAGTTRDAGPDGRRRSPAARAAARLRRTRRVVWLSLLVSVSAIAVQWVLLTPPLYFDPYYVWLAAGSWPDIPLTRWPFNEVPHQVTRLGLVLPARLAQEVLGPGEAAYFVVAALGGCAFFTGTYLVVRSLFGDIAGVASAAVLLVHPFFTMTNPFGHEITWSTGVVLPDMPGAGLFALGMAGLVVASRRTGRAQTRLLLAAGACLGASFLVREFLAFLFLAIPVYLALLRIPWRRNVTVGAPMLAILAANLIHNQLVWGTPLAGLVSAATHGGQSRDYVTRELALRSFPRAMHDWHALGAVFTVALALTIVGWAVTRDRRLALVLVWFFTLAVPLTLFSGVLDPNDIKLRAWLQRYWFAVLPALLAGGFGSLILMFRMLPAGLLSRMRLRSRAVRRGVVLVVAVALGGTYAVAAVGAVPDLPRDKAWHELRGYLAEHREITLICADRRLAQTLTFYTRDMRGEPVWRGEIRDFPHYLPKVPLNAREGPMLYTRWRGMESQIASGWRPSDHGWTLRWRSSDGILEIWNPPPASADPA</sequence>
<keyword evidence="7" id="KW-1185">Reference proteome</keyword>
<dbReference type="AlphaFoldDB" id="A0A7W7IA00"/>
<dbReference type="EMBL" id="JACHMV010000001">
    <property type="protein sequence ID" value="MBB4773158.1"/>
    <property type="molecule type" value="Genomic_DNA"/>
</dbReference>
<evidence type="ECO:0000313" key="5">
    <source>
        <dbReference type="EMBL" id="MBB4773158.1"/>
    </source>
</evidence>
<feature type="transmembrane region" description="Helical" evidence="2">
    <location>
        <begin position="151"/>
        <end position="167"/>
    </location>
</feature>
<feature type="region of interest" description="Disordered" evidence="1">
    <location>
        <begin position="1"/>
        <end position="37"/>
    </location>
</feature>
<reference evidence="4 7" key="1">
    <citation type="journal article" date="2019" name="Int. J. Syst. Evol. Microbiol.">
        <title>The Global Catalogue of Microorganisms (GCM) 10K type strain sequencing project: providing services to taxonomists for standard genome sequencing and annotation.</title>
        <authorList>
            <consortium name="The Broad Institute Genomics Platform"/>
            <consortium name="The Broad Institute Genome Sequencing Center for Infectious Disease"/>
            <person name="Wu L."/>
            <person name="Ma J."/>
        </authorList>
    </citation>
    <scope>NUCLEOTIDE SEQUENCE [LARGE SCALE GENOMIC DNA]</scope>
    <source>
        <strain evidence="4 7">JCM 10667</strain>
    </source>
</reference>
<comment type="caution">
    <text evidence="5">The sequence shown here is derived from an EMBL/GenBank/DDBJ whole genome shotgun (WGS) entry which is preliminary data.</text>
</comment>
<feature type="transmembrane region" description="Helical" evidence="2">
    <location>
        <begin position="414"/>
        <end position="435"/>
    </location>
</feature>
<feature type="transmembrane region" description="Helical" evidence="2">
    <location>
        <begin position="339"/>
        <end position="359"/>
    </location>
</feature>
<feature type="transmembrane region" description="Helical" evidence="2">
    <location>
        <begin position="371"/>
        <end position="393"/>
    </location>
</feature>
<organism evidence="5 6">
    <name type="scientific">Actinomadura livida</name>
    <dbReference type="NCBI Taxonomy" id="79909"/>
    <lineage>
        <taxon>Bacteria</taxon>
        <taxon>Bacillati</taxon>
        <taxon>Actinomycetota</taxon>
        <taxon>Actinomycetes</taxon>
        <taxon>Streptosporangiales</taxon>
        <taxon>Thermomonosporaceae</taxon>
        <taxon>Actinomadura</taxon>
    </lineage>
</organism>
<dbReference type="Proteomes" id="UP000549343">
    <property type="component" value="Unassembled WGS sequence"/>
</dbReference>
<name>A0A7W7IA00_9ACTN</name>
<gene>
    <name evidence="5" type="ORF">F4557_001576</name>
    <name evidence="4" type="ORF">GCM10009546_39010</name>
</gene>
<dbReference type="Proteomes" id="UP001501427">
    <property type="component" value="Unassembled WGS sequence"/>
</dbReference>
<dbReference type="GO" id="GO:0016740">
    <property type="term" value="F:transferase activity"/>
    <property type="evidence" value="ECO:0007669"/>
    <property type="project" value="UniProtKB-KW"/>
</dbReference>
<evidence type="ECO:0000313" key="6">
    <source>
        <dbReference type="Proteomes" id="UP000549343"/>
    </source>
</evidence>
<evidence type="ECO:0000259" key="3">
    <source>
        <dbReference type="Pfam" id="PF13231"/>
    </source>
</evidence>
<evidence type="ECO:0000256" key="1">
    <source>
        <dbReference type="SAM" id="MobiDB-lite"/>
    </source>
</evidence>
<dbReference type="RefSeq" id="WP_184881088.1">
    <property type="nucleotide sequence ID" value="NZ_BAAAHD010000033.1"/>
</dbReference>
<evidence type="ECO:0000256" key="2">
    <source>
        <dbReference type="SAM" id="Phobius"/>
    </source>
</evidence>
<keyword evidence="5" id="KW-0808">Transferase</keyword>
<keyword evidence="2" id="KW-0812">Transmembrane</keyword>
<feature type="transmembrane region" description="Helical" evidence="2">
    <location>
        <begin position="215"/>
        <end position="243"/>
    </location>
</feature>
<keyword evidence="2" id="KW-1133">Transmembrane helix</keyword>
<accession>A0A7W7IA00</accession>
<dbReference type="Pfam" id="PF13231">
    <property type="entry name" value="PMT_2"/>
    <property type="match status" value="1"/>
</dbReference>
<dbReference type="EMBL" id="BAAAHD010000033">
    <property type="protein sequence ID" value="GAA0572492.1"/>
    <property type="molecule type" value="Genomic_DNA"/>
</dbReference>
<protein>
    <submittedName>
        <fullName evidence="5">4-amino-4-deoxy-L-arabinose transferase-like glycosyltransferase</fullName>
    </submittedName>
</protein>
<reference evidence="4" key="3">
    <citation type="submission" date="2023-12" db="EMBL/GenBank/DDBJ databases">
        <authorList>
            <person name="Sun Q."/>
            <person name="Inoue M."/>
        </authorList>
    </citation>
    <scope>NUCLEOTIDE SEQUENCE</scope>
    <source>
        <strain evidence="4">JCM 10667</strain>
    </source>
</reference>
<reference evidence="5 6" key="2">
    <citation type="submission" date="2020-08" db="EMBL/GenBank/DDBJ databases">
        <title>Sequencing the genomes of 1000 actinobacteria strains.</title>
        <authorList>
            <person name="Klenk H.-P."/>
        </authorList>
    </citation>
    <scope>NUCLEOTIDE SEQUENCE [LARGE SCALE GENOMIC DNA]</scope>
    <source>
        <strain evidence="5 6">DSM 44772</strain>
    </source>
</reference>
<feature type="transmembrane region" description="Helical" evidence="2">
    <location>
        <begin position="187"/>
        <end position="203"/>
    </location>
</feature>
<feature type="transmembrane region" description="Helical" evidence="2">
    <location>
        <begin position="312"/>
        <end position="332"/>
    </location>
</feature>
<feature type="transmembrane region" description="Helical" evidence="2">
    <location>
        <begin position="123"/>
        <end position="144"/>
    </location>
</feature>
<evidence type="ECO:0000313" key="7">
    <source>
        <dbReference type="Proteomes" id="UP001501427"/>
    </source>
</evidence>
<dbReference type="InterPro" id="IPR038731">
    <property type="entry name" value="RgtA/B/C-like"/>
</dbReference>